<evidence type="ECO:0000313" key="7">
    <source>
        <dbReference type="EMBL" id="ORM96420.1"/>
    </source>
</evidence>
<gene>
    <name evidence="7" type="ORF">HA46_16975</name>
</gene>
<dbReference type="InterPro" id="IPR000259">
    <property type="entry name" value="Adhesion_dom_fimbrial"/>
</dbReference>
<dbReference type="SUPFAM" id="SSF49401">
    <property type="entry name" value="Bacterial adhesins"/>
    <property type="match status" value="1"/>
</dbReference>
<keyword evidence="8" id="KW-1185">Reference proteome</keyword>
<reference evidence="7 8" key="1">
    <citation type="journal article" date="2017" name="Antonie Van Leeuwenhoek">
        <title>Phylogenomic resolution of the bacterial genus Pantoea and its relationship with Erwinia and Tatumella.</title>
        <authorList>
            <person name="Palmer M."/>
            <person name="Steenkamp E.T."/>
            <person name="Coetzee M.P."/>
            <person name="Chan W.Y."/>
            <person name="van Zyl E."/>
            <person name="De Maayer P."/>
            <person name="Coutinho T.A."/>
            <person name="Blom J."/>
            <person name="Smits T.H."/>
            <person name="Duffy B."/>
            <person name="Venter S.N."/>
        </authorList>
    </citation>
    <scope>NUCLEOTIDE SEQUENCE [LARGE SCALE GENOMIC DNA]</scope>
    <source>
        <strain evidence="7 8">LMG 5345</strain>
    </source>
</reference>
<proteinExistence type="inferred from homology"/>
<evidence type="ECO:0000256" key="4">
    <source>
        <dbReference type="ARBA" id="ARBA00023263"/>
    </source>
</evidence>
<feature type="domain" description="Fimbrial-type adhesion" evidence="6">
    <location>
        <begin position="31"/>
        <end position="177"/>
    </location>
</feature>
<dbReference type="PANTHER" id="PTHR33420">
    <property type="entry name" value="FIMBRIAL SUBUNIT ELFA-RELATED"/>
    <property type="match status" value="1"/>
</dbReference>
<feature type="signal peptide" evidence="5">
    <location>
        <begin position="1"/>
        <end position="23"/>
    </location>
</feature>
<comment type="caution">
    <text evidence="7">The sequence shown here is derived from an EMBL/GenBank/DDBJ whole genome shotgun (WGS) entry which is preliminary data.</text>
</comment>
<dbReference type="Pfam" id="PF00419">
    <property type="entry name" value="Fimbrial"/>
    <property type="match status" value="1"/>
</dbReference>
<dbReference type="InterPro" id="IPR008966">
    <property type="entry name" value="Adhesion_dom_sf"/>
</dbReference>
<evidence type="ECO:0000259" key="6">
    <source>
        <dbReference type="Pfam" id="PF00419"/>
    </source>
</evidence>
<evidence type="ECO:0000256" key="2">
    <source>
        <dbReference type="ARBA" id="ARBA00006671"/>
    </source>
</evidence>
<dbReference type="InterPro" id="IPR036937">
    <property type="entry name" value="Adhesion_dom_fimbrial_sf"/>
</dbReference>
<accession>A0ABX3UNK6</accession>
<comment type="subcellular location">
    <subcellularLocation>
        <location evidence="1">Fimbrium</location>
    </subcellularLocation>
</comment>
<feature type="chain" id="PRO_5045972339" description="Fimbrial-type adhesion domain-containing protein" evidence="5">
    <location>
        <begin position="24"/>
        <end position="178"/>
    </location>
</feature>
<dbReference type="Proteomes" id="UP000193785">
    <property type="component" value="Unassembled WGS sequence"/>
</dbReference>
<dbReference type="EMBL" id="MLJJ01000039">
    <property type="protein sequence ID" value="ORM96420.1"/>
    <property type="molecule type" value="Genomic_DNA"/>
</dbReference>
<name>A0ABX3UNK6_9GAMM</name>
<keyword evidence="3 5" id="KW-0732">Signal</keyword>
<dbReference type="InterPro" id="IPR050263">
    <property type="entry name" value="Bact_Fimbrial_Adh_Pro"/>
</dbReference>
<comment type="similarity">
    <text evidence="2">Belongs to the fimbrial protein family.</text>
</comment>
<dbReference type="Gene3D" id="2.60.40.1090">
    <property type="entry name" value="Fimbrial-type adhesion domain"/>
    <property type="match status" value="1"/>
</dbReference>
<protein>
    <recommendedName>
        <fullName evidence="6">Fimbrial-type adhesion domain-containing protein</fullName>
    </recommendedName>
</protein>
<evidence type="ECO:0000256" key="5">
    <source>
        <dbReference type="SAM" id="SignalP"/>
    </source>
</evidence>
<dbReference type="PANTHER" id="PTHR33420:SF3">
    <property type="entry name" value="FIMBRIAL SUBUNIT ELFA"/>
    <property type="match status" value="1"/>
</dbReference>
<keyword evidence="4" id="KW-0281">Fimbrium</keyword>
<sequence>MKGPGKVLATVLLAALPFSSAMAIEKMGGTISFSGSVVTTTCAISSDSSNISVDLGQVQASMLSSANSEAQNKKHFSIMLEGCEAQSTSGVSVVFSGTADKNDPSSLATGQNGNSAQNVVIRIYDETGQQIALNTESSKILLKEGTNKLNFSAQFASPLGDATAGDASATATYTLVYS</sequence>
<organism evidence="7 8">
    <name type="scientific">Pantoea septica</name>
    <dbReference type="NCBI Taxonomy" id="472695"/>
    <lineage>
        <taxon>Bacteria</taxon>
        <taxon>Pseudomonadati</taxon>
        <taxon>Pseudomonadota</taxon>
        <taxon>Gammaproteobacteria</taxon>
        <taxon>Enterobacterales</taxon>
        <taxon>Erwiniaceae</taxon>
        <taxon>Pantoea</taxon>
    </lineage>
</organism>
<evidence type="ECO:0000256" key="3">
    <source>
        <dbReference type="ARBA" id="ARBA00022729"/>
    </source>
</evidence>
<evidence type="ECO:0000313" key="8">
    <source>
        <dbReference type="Proteomes" id="UP000193785"/>
    </source>
</evidence>
<evidence type="ECO:0000256" key="1">
    <source>
        <dbReference type="ARBA" id="ARBA00004561"/>
    </source>
</evidence>